<dbReference type="OrthoDB" id="1210535at2759"/>
<dbReference type="InterPro" id="IPR036691">
    <property type="entry name" value="Endo/exonu/phosph_ase_sf"/>
</dbReference>
<evidence type="ECO:0008006" key="3">
    <source>
        <dbReference type="Google" id="ProtNLM"/>
    </source>
</evidence>
<reference evidence="1 2" key="1">
    <citation type="submission" date="2020-09" db="EMBL/GenBank/DDBJ databases">
        <title>De no assembly of potato wild relative species, Solanum commersonii.</title>
        <authorList>
            <person name="Cho K."/>
        </authorList>
    </citation>
    <scope>NUCLEOTIDE SEQUENCE [LARGE SCALE GENOMIC DNA]</scope>
    <source>
        <strain evidence="1">LZ3.2</strain>
        <tissue evidence="1">Leaf</tissue>
    </source>
</reference>
<dbReference type="SUPFAM" id="SSF56219">
    <property type="entry name" value="DNase I-like"/>
    <property type="match status" value="1"/>
</dbReference>
<protein>
    <recommendedName>
        <fullName evidence="3">DUF4283 domain-containing protein</fullName>
    </recommendedName>
</protein>
<accession>A0A9J5XJ04</accession>
<organism evidence="1 2">
    <name type="scientific">Solanum commersonii</name>
    <name type="common">Commerson's wild potato</name>
    <name type="synonym">Commerson's nightshade</name>
    <dbReference type="NCBI Taxonomy" id="4109"/>
    <lineage>
        <taxon>Eukaryota</taxon>
        <taxon>Viridiplantae</taxon>
        <taxon>Streptophyta</taxon>
        <taxon>Embryophyta</taxon>
        <taxon>Tracheophyta</taxon>
        <taxon>Spermatophyta</taxon>
        <taxon>Magnoliopsida</taxon>
        <taxon>eudicotyledons</taxon>
        <taxon>Gunneridae</taxon>
        <taxon>Pentapetalae</taxon>
        <taxon>asterids</taxon>
        <taxon>lamiids</taxon>
        <taxon>Solanales</taxon>
        <taxon>Solanaceae</taxon>
        <taxon>Solanoideae</taxon>
        <taxon>Solaneae</taxon>
        <taxon>Solanum</taxon>
    </lineage>
</organism>
<dbReference type="EMBL" id="JACXVP010000009">
    <property type="protein sequence ID" value="KAG5587559.1"/>
    <property type="molecule type" value="Genomic_DNA"/>
</dbReference>
<name>A0A9J5XJ04_SOLCO</name>
<evidence type="ECO:0000313" key="1">
    <source>
        <dbReference type="EMBL" id="KAG5587559.1"/>
    </source>
</evidence>
<dbReference type="Gene3D" id="3.60.10.10">
    <property type="entry name" value="Endonuclease/exonuclease/phosphatase"/>
    <property type="match status" value="1"/>
</dbReference>
<dbReference type="AlphaFoldDB" id="A0A9J5XJ04"/>
<comment type="caution">
    <text evidence="1">The sequence shown here is derived from an EMBL/GenBank/DDBJ whole genome shotgun (WGS) entry which is preliminary data.</text>
</comment>
<gene>
    <name evidence="1" type="ORF">H5410_047993</name>
</gene>
<evidence type="ECO:0000313" key="2">
    <source>
        <dbReference type="Proteomes" id="UP000824120"/>
    </source>
</evidence>
<proteinExistence type="predicted"/>
<dbReference type="PANTHER" id="PTHR33710">
    <property type="entry name" value="BNAC02G09200D PROTEIN"/>
    <property type="match status" value="1"/>
</dbReference>
<sequence length="277" mass="32295">MEVGQPIVPIDYNKPICKYLNITNSKNQMVTFKANHVPAWRTKDSLGRGRKEETTTAIVWISLPALPPNFLGEEPVFSMAATTVGKPLHVDMTTLNKTHPSCTRVKVELDMLGEFPKCINVGMRKKSRKVLERWLYPRDETEEEGDKEYKNTDNELEKRKINEDKKKFGKDMHDSEKLSELPIIRNETTNFIQCINTCAPDELEFTGSCYTWWNERIEEECKFKRLDRVFTNKEFMNILQESEVHHLIREGSDYAPLHVTCNNLQEQISKPFSFLNF</sequence>
<dbReference type="Proteomes" id="UP000824120">
    <property type="component" value="Chromosome 9"/>
</dbReference>
<keyword evidence="2" id="KW-1185">Reference proteome</keyword>
<dbReference type="PANTHER" id="PTHR33710:SF79">
    <property type="entry name" value="OS06G0205337 PROTEIN"/>
    <property type="match status" value="1"/>
</dbReference>